<dbReference type="Gramene" id="KVI02579">
    <property type="protein sequence ID" value="KVI02579"/>
    <property type="gene ID" value="Ccrd_019134"/>
</dbReference>
<organism evidence="2 3">
    <name type="scientific">Cynara cardunculus var. scolymus</name>
    <name type="common">Globe artichoke</name>
    <name type="synonym">Cynara scolymus</name>
    <dbReference type="NCBI Taxonomy" id="59895"/>
    <lineage>
        <taxon>Eukaryota</taxon>
        <taxon>Viridiplantae</taxon>
        <taxon>Streptophyta</taxon>
        <taxon>Embryophyta</taxon>
        <taxon>Tracheophyta</taxon>
        <taxon>Spermatophyta</taxon>
        <taxon>Magnoliopsida</taxon>
        <taxon>eudicotyledons</taxon>
        <taxon>Gunneridae</taxon>
        <taxon>Pentapetalae</taxon>
        <taxon>asterids</taxon>
        <taxon>campanulids</taxon>
        <taxon>Asterales</taxon>
        <taxon>Asteraceae</taxon>
        <taxon>Carduoideae</taxon>
        <taxon>Cardueae</taxon>
        <taxon>Carduinae</taxon>
        <taxon>Cynara</taxon>
    </lineage>
</organism>
<gene>
    <name evidence="2" type="ORF">Ccrd_019134</name>
</gene>
<protein>
    <submittedName>
        <fullName evidence="2">Uncharacterized protein</fullName>
    </submittedName>
</protein>
<dbReference type="Proteomes" id="UP000243975">
    <property type="component" value="Unassembled WGS sequence"/>
</dbReference>
<feature type="region of interest" description="Disordered" evidence="1">
    <location>
        <begin position="67"/>
        <end position="106"/>
    </location>
</feature>
<feature type="compositionally biased region" description="Basic and acidic residues" evidence="1">
    <location>
        <begin position="67"/>
        <end position="81"/>
    </location>
</feature>
<evidence type="ECO:0000313" key="3">
    <source>
        <dbReference type="Proteomes" id="UP000243975"/>
    </source>
</evidence>
<evidence type="ECO:0000256" key="1">
    <source>
        <dbReference type="SAM" id="MobiDB-lite"/>
    </source>
</evidence>
<name>A0A103Y4W8_CYNCS</name>
<dbReference type="EMBL" id="LEKV01002651">
    <property type="protein sequence ID" value="KVI02579.1"/>
    <property type="molecule type" value="Genomic_DNA"/>
</dbReference>
<reference evidence="2 3" key="1">
    <citation type="journal article" date="2016" name="Sci. Rep.">
        <title>The genome sequence of the outbreeding globe artichoke constructed de novo incorporating a phase-aware low-pass sequencing strategy of F1 progeny.</title>
        <authorList>
            <person name="Scaglione D."/>
            <person name="Reyes-Chin-Wo S."/>
            <person name="Acquadro A."/>
            <person name="Froenicke L."/>
            <person name="Portis E."/>
            <person name="Beitel C."/>
            <person name="Tirone M."/>
            <person name="Mauro R."/>
            <person name="Lo Monaco A."/>
            <person name="Mauromicale G."/>
            <person name="Faccioli P."/>
            <person name="Cattivelli L."/>
            <person name="Rieseberg L."/>
            <person name="Michelmore R."/>
            <person name="Lanteri S."/>
        </authorList>
    </citation>
    <scope>NUCLEOTIDE SEQUENCE [LARGE SCALE GENOMIC DNA]</scope>
    <source>
        <strain evidence="2">2C</strain>
    </source>
</reference>
<keyword evidence="3" id="KW-1185">Reference proteome</keyword>
<evidence type="ECO:0000313" key="2">
    <source>
        <dbReference type="EMBL" id="KVI02579.1"/>
    </source>
</evidence>
<dbReference type="STRING" id="59895.A0A103Y4W8"/>
<proteinExistence type="predicted"/>
<accession>A0A103Y4W8</accession>
<dbReference type="AlphaFoldDB" id="A0A103Y4W8"/>
<comment type="caution">
    <text evidence="2">The sequence shown here is derived from an EMBL/GenBank/DDBJ whole genome shotgun (WGS) entry which is preliminary data.</text>
</comment>
<sequence>MAYCASSHGGGGGGGGALTLSHCSSISRAINFNFNFNSKTSNQLFFTTAADFRKRHFYVRSVSQPKLKDQVTVEQGSEDKSPNPLPAFPSSFFTPEAAMPPKPPCI</sequence>